<evidence type="ECO:0000313" key="2">
    <source>
        <dbReference type="EMBL" id="KAF2553197.1"/>
    </source>
</evidence>
<dbReference type="AlphaFoldDB" id="A0A8S9H9A4"/>
<dbReference type="Proteomes" id="UP000712281">
    <property type="component" value="Unassembled WGS sequence"/>
</dbReference>
<gene>
    <name evidence="2" type="ORF">F2Q68_00035366</name>
</gene>
<name>A0A8S9H9A4_BRACR</name>
<sequence>MQSVLFRVCAEFFGDLQEQTEKGIGEASKTLQESSGNDAERRRRKIALKRRERDTLLGFRRERDSTSVLCLKGGDCEFSSAKL</sequence>
<dbReference type="EMBL" id="QGKW02001988">
    <property type="protein sequence ID" value="KAF2553197.1"/>
    <property type="molecule type" value="Genomic_DNA"/>
</dbReference>
<reference evidence="2" key="1">
    <citation type="submission" date="2019-12" db="EMBL/GenBank/DDBJ databases">
        <title>Genome sequencing and annotation of Brassica cretica.</title>
        <authorList>
            <person name="Studholme D.J."/>
            <person name="Sarris P.F."/>
        </authorList>
    </citation>
    <scope>NUCLEOTIDE SEQUENCE</scope>
    <source>
        <strain evidence="2">PFS-001/15</strain>
        <tissue evidence="2">Leaf</tissue>
    </source>
</reference>
<accession>A0A8S9H9A4</accession>
<evidence type="ECO:0000256" key="1">
    <source>
        <dbReference type="SAM" id="MobiDB-lite"/>
    </source>
</evidence>
<feature type="region of interest" description="Disordered" evidence="1">
    <location>
        <begin position="24"/>
        <end position="45"/>
    </location>
</feature>
<protein>
    <submittedName>
        <fullName evidence="2">Uncharacterized protein</fullName>
    </submittedName>
</protein>
<evidence type="ECO:0000313" key="3">
    <source>
        <dbReference type="Proteomes" id="UP000712281"/>
    </source>
</evidence>
<organism evidence="2 3">
    <name type="scientific">Brassica cretica</name>
    <name type="common">Mustard</name>
    <dbReference type="NCBI Taxonomy" id="69181"/>
    <lineage>
        <taxon>Eukaryota</taxon>
        <taxon>Viridiplantae</taxon>
        <taxon>Streptophyta</taxon>
        <taxon>Embryophyta</taxon>
        <taxon>Tracheophyta</taxon>
        <taxon>Spermatophyta</taxon>
        <taxon>Magnoliopsida</taxon>
        <taxon>eudicotyledons</taxon>
        <taxon>Gunneridae</taxon>
        <taxon>Pentapetalae</taxon>
        <taxon>rosids</taxon>
        <taxon>malvids</taxon>
        <taxon>Brassicales</taxon>
        <taxon>Brassicaceae</taxon>
        <taxon>Brassiceae</taxon>
        <taxon>Brassica</taxon>
    </lineage>
</organism>
<comment type="caution">
    <text evidence="2">The sequence shown here is derived from an EMBL/GenBank/DDBJ whole genome shotgun (WGS) entry which is preliminary data.</text>
</comment>
<proteinExistence type="predicted"/>